<evidence type="ECO:0008006" key="3">
    <source>
        <dbReference type="Google" id="ProtNLM"/>
    </source>
</evidence>
<name>A0ABR3W8A8_9PEZI</name>
<organism evidence="1 2">
    <name type="scientific">Phialemonium thermophilum</name>
    <dbReference type="NCBI Taxonomy" id="223376"/>
    <lineage>
        <taxon>Eukaryota</taxon>
        <taxon>Fungi</taxon>
        <taxon>Dikarya</taxon>
        <taxon>Ascomycota</taxon>
        <taxon>Pezizomycotina</taxon>
        <taxon>Sordariomycetes</taxon>
        <taxon>Sordariomycetidae</taxon>
        <taxon>Cephalothecales</taxon>
        <taxon>Cephalothecaceae</taxon>
        <taxon>Phialemonium</taxon>
    </lineage>
</organism>
<comment type="caution">
    <text evidence="1">The sequence shown here is derived from an EMBL/GenBank/DDBJ whole genome shotgun (WGS) entry which is preliminary data.</text>
</comment>
<keyword evidence="2" id="KW-1185">Reference proteome</keyword>
<evidence type="ECO:0000313" key="2">
    <source>
        <dbReference type="Proteomes" id="UP001586593"/>
    </source>
</evidence>
<gene>
    <name evidence="1" type="ORF">VTK73DRAFT_8484</name>
</gene>
<dbReference type="Proteomes" id="UP001586593">
    <property type="component" value="Unassembled WGS sequence"/>
</dbReference>
<dbReference type="EMBL" id="JAZHXJ010000617">
    <property type="protein sequence ID" value="KAL1855761.1"/>
    <property type="molecule type" value="Genomic_DNA"/>
</dbReference>
<sequence>MAEPAPGAVAPLGKLPLEIVGQIFEHLVPEPPEIGETRPVAYDQLVPGEPWYDFTRCRRALRNLHFVCRQFAQLAQPLLYRVVAILDEVGLVLFFRTMLERPDLGLRTRYFSCHLTLTQASVIRETRRALSHLLRPSQPGTVHSGYLVAVNGTMQIMNFTFPFIPAGHVDGLPQVVVFFILTRLKRLDTLLLQLPICDDDPEYEGLFGKLAELKTMPPATQQEEERPFESIRTVLLQGDPELLEHFESDECSCEIPESWGCQPQQYFPLYEAMPNMTTLEISADNGVWEDDRSPLPRGKQGPLLGAVRHLYLNETVASPRDLHLAVRQAPQLETLYMTPRRDYEFEEEAGWVAEWESLDVALQERASTLRHLDVAWFDCRGYEEFIGPDGRLASLPSFTGLEKLCVQLCVLYGSNPSAHLQTPLVDLLPPNLVEFTLEDWWWSDIDTLDASESWEASDKVTFYQGRQEYRARALAALSQFAMSCPERLPRLRKFTFLTRIPWTWTLVGYIPMHSHFDMVKDILVSHGVEFVVDEV</sequence>
<evidence type="ECO:0000313" key="1">
    <source>
        <dbReference type="EMBL" id="KAL1855761.1"/>
    </source>
</evidence>
<accession>A0ABR3W8A8</accession>
<reference evidence="1 2" key="1">
    <citation type="journal article" date="2024" name="Commun. Biol.">
        <title>Comparative genomic analysis of thermophilic fungi reveals convergent evolutionary adaptations and gene losses.</title>
        <authorList>
            <person name="Steindorff A.S."/>
            <person name="Aguilar-Pontes M.V."/>
            <person name="Robinson A.J."/>
            <person name="Andreopoulos B."/>
            <person name="LaButti K."/>
            <person name="Kuo A."/>
            <person name="Mondo S."/>
            <person name="Riley R."/>
            <person name="Otillar R."/>
            <person name="Haridas S."/>
            <person name="Lipzen A."/>
            <person name="Grimwood J."/>
            <person name="Schmutz J."/>
            <person name="Clum A."/>
            <person name="Reid I.D."/>
            <person name="Moisan M.C."/>
            <person name="Butler G."/>
            <person name="Nguyen T.T.M."/>
            <person name="Dewar K."/>
            <person name="Conant G."/>
            <person name="Drula E."/>
            <person name="Henrissat B."/>
            <person name="Hansel C."/>
            <person name="Singer S."/>
            <person name="Hutchinson M.I."/>
            <person name="de Vries R.P."/>
            <person name="Natvig D.O."/>
            <person name="Powell A.J."/>
            <person name="Tsang A."/>
            <person name="Grigoriev I.V."/>
        </authorList>
    </citation>
    <scope>NUCLEOTIDE SEQUENCE [LARGE SCALE GENOMIC DNA]</scope>
    <source>
        <strain evidence="1 2">ATCC 24622</strain>
    </source>
</reference>
<proteinExistence type="predicted"/>
<protein>
    <recommendedName>
        <fullName evidence="3">F-box domain-containing protein</fullName>
    </recommendedName>
</protein>